<protein>
    <submittedName>
        <fullName evidence="1">Uncharacterized protein</fullName>
    </submittedName>
</protein>
<name>A0A3P7LX97_DIBLA</name>
<dbReference type="AlphaFoldDB" id="A0A3P7LX97"/>
<evidence type="ECO:0000313" key="1">
    <source>
        <dbReference type="EMBL" id="VDN17950.1"/>
    </source>
</evidence>
<reference evidence="1 2" key="1">
    <citation type="submission" date="2018-11" db="EMBL/GenBank/DDBJ databases">
        <authorList>
            <consortium name="Pathogen Informatics"/>
        </authorList>
    </citation>
    <scope>NUCLEOTIDE SEQUENCE [LARGE SCALE GENOMIC DNA]</scope>
</reference>
<dbReference type="EMBL" id="UYRU01068696">
    <property type="protein sequence ID" value="VDN17950.1"/>
    <property type="molecule type" value="Genomic_DNA"/>
</dbReference>
<sequence>MFAPTTTTVSPRRLERTRSLRTSQIRTAARRLVNCWTWATALMRSLCCQSPPVHTNSQSIS</sequence>
<gene>
    <name evidence="1" type="ORF">DILT_LOCUS13057</name>
</gene>
<organism evidence="1 2">
    <name type="scientific">Dibothriocephalus latus</name>
    <name type="common">Fish tapeworm</name>
    <name type="synonym">Diphyllobothrium latum</name>
    <dbReference type="NCBI Taxonomy" id="60516"/>
    <lineage>
        <taxon>Eukaryota</taxon>
        <taxon>Metazoa</taxon>
        <taxon>Spiralia</taxon>
        <taxon>Lophotrochozoa</taxon>
        <taxon>Platyhelminthes</taxon>
        <taxon>Cestoda</taxon>
        <taxon>Eucestoda</taxon>
        <taxon>Diphyllobothriidea</taxon>
        <taxon>Diphyllobothriidae</taxon>
        <taxon>Dibothriocephalus</taxon>
    </lineage>
</organism>
<accession>A0A3P7LX97</accession>
<keyword evidence="2" id="KW-1185">Reference proteome</keyword>
<proteinExistence type="predicted"/>
<evidence type="ECO:0000313" key="2">
    <source>
        <dbReference type="Proteomes" id="UP000281553"/>
    </source>
</evidence>
<dbReference type="Proteomes" id="UP000281553">
    <property type="component" value="Unassembled WGS sequence"/>
</dbReference>